<dbReference type="Pfam" id="PF04189">
    <property type="entry name" value="Gcd10p"/>
    <property type="match status" value="1"/>
</dbReference>
<dbReference type="GO" id="GO:0030488">
    <property type="term" value="P:tRNA methylation"/>
    <property type="evidence" value="ECO:0007669"/>
    <property type="project" value="InterPro"/>
</dbReference>
<proteinExistence type="inferred from homology"/>
<dbReference type="Proteomes" id="UP000092443">
    <property type="component" value="Unplaced"/>
</dbReference>
<dbReference type="KEGG" id="gfs:119633928"/>
<keyword evidence="8" id="KW-1185">Reference proteome</keyword>
<dbReference type="Gene3D" id="3.40.50.150">
    <property type="entry name" value="Vaccinia Virus protein VP39"/>
    <property type="match status" value="1"/>
</dbReference>
<evidence type="ECO:0000256" key="4">
    <source>
        <dbReference type="ARBA" id="ARBA00022694"/>
    </source>
</evidence>
<evidence type="ECO:0000256" key="3">
    <source>
        <dbReference type="ARBA" id="ARBA00021704"/>
    </source>
</evidence>
<keyword evidence="5" id="KW-0539">Nucleus</keyword>
<dbReference type="InterPro" id="IPR029063">
    <property type="entry name" value="SAM-dependent_MTases_sf"/>
</dbReference>
<reference evidence="9" key="1">
    <citation type="submission" date="2025-08" db="UniProtKB">
        <authorList>
            <consortium name="RefSeq"/>
        </authorList>
    </citation>
    <scope>IDENTIFICATION</scope>
    <source>
        <tissue evidence="9">Whole body pupa</tissue>
    </source>
</reference>
<evidence type="ECO:0000256" key="6">
    <source>
        <dbReference type="ARBA" id="ARBA00032319"/>
    </source>
</evidence>
<feature type="compositionally biased region" description="Basic and acidic residues" evidence="7">
    <location>
        <begin position="310"/>
        <end position="326"/>
    </location>
</feature>
<dbReference type="GO" id="GO:0031515">
    <property type="term" value="C:tRNA (m1A) methyltransferase complex"/>
    <property type="evidence" value="ECO:0007669"/>
    <property type="project" value="InterPro"/>
</dbReference>
<gene>
    <name evidence="9" type="primary">LOC119633928</name>
</gene>
<dbReference type="InterPro" id="IPR017423">
    <property type="entry name" value="TRM6"/>
</dbReference>
<comment type="similarity">
    <text evidence="2">Belongs to the TRM6/GCD10 family.</text>
</comment>
<keyword evidence="4" id="KW-0819">tRNA processing</keyword>
<dbReference type="PANTHER" id="PTHR12945:SF0">
    <property type="entry name" value="TRNA (ADENINE(58)-N(1))-METHYLTRANSFERASE NON-CATALYTIC SUBUNIT TRM6"/>
    <property type="match status" value="1"/>
</dbReference>
<name>A0A8U0WE30_9MUSC</name>
<evidence type="ECO:0000256" key="5">
    <source>
        <dbReference type="ARBA" id="ARBA00023242"/>
    </source>
</evidence>
<protein>
    <recommendedName>
        <fullName evidence="3">tRNA (adenine(58)-N(1))-methyltransferase non-catalytic subunit TRM6</fullName>
    </recommendedName>
    <alternativeName>
        <fullName evidence="6">tRNA(m1A58)-methyltransferase subunit TRM6</fullName>
    </alternativeName>
</protein>
<evidence type="ECO:0000256" key="7">
    <source>
        <dbReference type="SAM" id="MobiDB-lite"/>
    </source>
</evidence>
<evidence type="ECO:0000256" key="2">
    <source>
        <dbReference type="ARBA" id="ARBA00008320"/>
    </source>
</evidence>
<organism evidence="8 9">
    <name type="scientific">Glossina fuscipes</name>
    <dbReference type="NCBI Taxonomy" id="7396"/>
    <lineage>
        <taxon>Eukaryota</taxon>
        <taxon>Metazoa</taxon>
        <taxon>Ecdysozoa</taxon>
        <taxon>Arthropoda</taxon>
        <taxon>Hexapoda</taxon>
        <taxon>Insecta</taxon>
        <taxon>Pterygota</taxon>
        <taxon>Neoptera</taxon>
        <taxon>Endopterygota</taxon>
        <taxon>Diptera</taxon>
        <taxon>Brachycera</taxon>
        <taxon>Muscomorpha</taxon>
        <taxon>Hippoboscoidea</taxon>
        <taxon>Glossinidae</taxon>
        <taxon>Glossina</taxon>
    </lineage>
</organism>
<evidence type="ECO:0000313" key="9">
    <source>
        <dbReference type="RefSeq" id="XP_037883694.1"/>
    </source>
</evidence>
<dbReference type="PANTHER" id="PTHR12945">
    <property type="entry name" value="TRANSLATION INITIATION FACTOR EIF3-RELATED"/>
    <property type="match status" value="1"/>
</dbReference>
<comment type="subcellular location">
    <subcellularLocation>
        <location evidence="1">Nucleus</location>
    </subcellularLocation>
</comment>
<dbReference type="GO" id="GO:0005634">
    <property type="term" value="C:nucleus"/>
    <property type="evidence" value="ECO:0007669"/>
    <property type="project" value="UniProtKB-SubCell"/>
</dbReference>
<sequence>MTTNDTNDGQPKIQLGDYIILQRQKYTKLVKFSSITAIAALGKEQLELGNILDKPYFSTFKMCPKEDLGKSHRGRQRLHTLEICTDVELPNIREAVSREALGISSSGIDNRNIIDDGDSQSLKSDDIEQLRDEYNKSTKIIEKIVENSKTFHTKTEYSQEKYLKKKEKKYFEFVQIKQPNIRLIAEIYYRQDAEKIMSIRMDTLSQIISYSGVSAYGNYLMYESGTNGLLPAAFLNAIGSNTEACLVHMHPGNVPQQQALLALNFPEEQGRRCISVNIYSVLRDYYQGEDSKEDENADCNEHLEPCIKRPKLQSEIEKEENQKEENAGQQTNSINNVVEEISATQNQKEENAGQKTNSLNNVEEIPATRTKNDSDECKQIQETAIVNNDCLMKPLNKGHVHQKWQLENRRACLLMREKFDSLFIAAKEHPTNLVRELLQFIKPSRPIVIFSLCREVLTELYVDLKTNNSKVINLHLTSNWMRMYQILPNRTHPEVNMQTNSGFLLTGFTVE</sequence>
<accession>A0A8U0WE30</accession>
<evidence type="ECO:0000313" key="8">
    <source>
        <dbReference type="Proteomes" id="UP000092443"/>
    </source>
</evidence>
<dbReference type="RefSeq" id="XP_037883694.1">
    <property type="nucleotide sequence ID" value="XM_038027766.1"/>
</dbReference>
<evidence type="ECO:0000256" key="1">
    <source>
        <dbReference type="ARBA" id="ARBA00004123"/>
    </source>
</evidence>
<dbReference type="GeneID" id="119633928"/>
<feature type="region of interest" description="Disordered" evidence="7">
    <location>
        <begin position="310"/>
        <end position="332"/>
    </location>
</feature>
<dbReference type="AlphaFoldDB" id="A0A8U0WE30"/>
<dbReference type="PIRSF" id="PIRSF038170">
    <property type="entry name" value="tRNA_m1A_mtfrase"/>
    <property type="match status" value="1"/>
</dbReference>